<evidence type="ECO:0000313" key="3">
    <source>
        <dbReference type="Proteomes" id="UP000800200"/>
    </source>
</evidence>
<reference evidence="2" key="1">
    <citation type="journal article" date="2020" name="Stud. Mycol.">
        <title>101 Dothideomycetes genomes: a test case for predicting lifestyles and emergence of pathogens.</title>
        <authorList>
            <person name="Haridas S."/>
            <person name="Albert R."/>
            <person name="Binder M."/>
            <person name="Bloem J."/>
            <person name="Labutti K."/>
            <person name="Salamov A."/>
            <person name="Andreopoulos B."/>
            <person name="Baker S."/>
            <person name="Barry K."/>
            <person name="Bills G."/>
            <person name="Bluhm B."/>
            <person name="Cannon C."/>
            <person name="Castanera R."/>
            <person name="Culley D."/>
            <person name="Daum C."/>
            <person name="Ezra D."/>
            <person name="Gonzalez J."/>
            <person name="Henrissat B."/>
            <person name="Kuo A."/>
            <person name="Liang C."/>
            <person name="Lipzen A."/>
            <person name="Lutzoni F."/>
            <person name="Magnuson J."/>
            <person name="Mondo S."/>
            <person name="Nolan M."/>
            <person name="Ohm R."/>
            <person name="Pangilinan J."/>
            <person name="Park H.-J."/>
            <person name="Ramirez L."/>
            <person name="Alfaro M."/>
            <person name="Sun H."/>
            <person name="Tritt A."/>
            <person name="Yoshinaga Y."/>
            <person name="Zwiers L.-H."/>
            <person name="Turgeon B."/>
            <person name="Goodwin S."/>
            <person name="Spatafora J."/>
            <person name="Crous P."/>
            <person name="Grigoriev I."/>
        </authorList>
    </citation>
    <scope>NUCLEOTIDE SEQUENCE</scope>
    <source>
        <strain evidence="2">CBS 207.26</strain>
    </source>
</reference>
<feature type="region of interest" description="Disordered" evidence="1">
    <location>
        <begin position="1"/>
        <end position="23"/>
    </location>
</feature>
<accession>A0A6A6ECN8</accession>
<feature type="compositionally biased region" description="Basic residues" evidence="1">
    <location>
        <begin position="98"/>
        <end position="109"/>
    </location>
</feature>
<dbReference type="EMBL" id="ML994625">
    <property type="protein sequence ID" value="KAF2187900.1"/>
    <property type="molecule type" value="Genomic_DNA"/>
</dbReference>
<sequence length="579" mass="65210">MEKEYEFFVTTDEPRQPDGPERGLIRRLVMRNFFETKCSAPSNNSSEHSSATTVQARTRLKHRFRLPKPGQELMHSKPKPKTKNTERRSTKEDEAIGKKKRRRCSRKQSGHSDVSGKSGSSSRKASPVECEKGDAAKAKPRLLLKINPNAHRFDPFDVLPVPGTRQLDLLFKLYKCGSRANSIAINAKNTWWPFIAQDAALLHATLATWALYGMLVRGMSDLRVEKLRHKNEAIKHINGKLSCPSGRISDELVGAVLTLASFENLLGAYDAAQLHIAALKRIVNARGGLYAFSHNDGLIRGIIWVDFHSSTAFHTHPSFPEIRLDPDTPPLPDALLEYAAYTSPTSLLQLSVASIDCFNIFYRLHRLALAISNHWLPKVDELTLSNLLYETEYIILSVPDYSRDFLDIDLEPKEGLDEGREERAATADGASVVEALLAATQIFLYASLRELPPKAKIFSILLDRVRVALDRPNSNILDVWRREKNLNTLLWVLVVACSLAPTWGGRMWWTGRLADVVKELGIHGEMDLETSLQRVAWTDIFFGEKLGSIWAEVEAYWSDLGRVGGYLAQTRDEKDKWGD</sequence>
<evidence type="ECO:0000313" key="2">
    <source>
        <dbReference type="EMBL" id="KAF2187900.1"/>
    </source>
</evidence>
<dbReference type="OrthoDB" id="4158087at2759"/>
<feature type="compositionally biased region" description="Basic and acidic residues" evidence="1">
    <location>
        <begin position="83"/>
        <end position="97"/>
    </location>
</feature>
<feature type="region of interest" description="Disordered" evidence="1">
    <location>
        <begin position="62"/>
        <end position="134"/>
    </location>
</feature>
<dbReference type="Pfam" id="PF11951">
    <property type="entry name" value="Fungal_trans_2"/>
    <property type="match status" value="1"/>
</dbReference>
<protein>
    <recommendedName>
        <fullName evidence="4">Tachykinin family protein</fullName>
    </recommendedName>
</protein>
<evidence type="ECO:0008006" key="4">
    <source>
        <dbReference type="Google" id="ProtNLM"/>
    </source>
</evidence>
<dbReference type="Proteomes" id="UP000800200">
    <property type="component" value="Unassembled WGS sequence"/>
</dbReference>
<organism evidence="2 3">
    <name type="scientific">Zopfia rhizophila CBS 207.26</name>
    <dbReference type="NCBI Taxonomy" id="1314779"/>
    <lineage>
        <taxon>Eukaryota</taxon>
        <taxon>Fungi</taxon>
        <taxon>Dikarya</taxon>
        <taxon>Ascomycota</taxon>
        <taxon>Pezizomycotina</taxon>
        <taxon>Dothideomycetes</taxon>
        <taxon>Dothideomycetes incertae sedis</taxon>
        <taxon>Zopfiaceae</taxon>
        <taxon>Zopfia</taxon>
    </lineage>
</organism>
<name>A0A6A6ECN8_9PEZI</name>
<dbReference type="PANTHER" id="PTHR37540:SF10">
    <property type="entry name" value="SIGMA-70 REGION 2 FAMILY PROTEIN"/>
    <property type="match status" value="1"/>
</dbReference>
<gene>
    <name evidence="2" type="ORF">K469DRAFT_568299</name>
</gene>
<keyword evidence="3" id="KW-1185">Reference proteome</keyword>
<dbReference type="PANTHER" id="PTHR37540">
    <property type="entry name" value="TRANSCRIPTION FACTOR (ACR-2), PUTATIVE-RELATED-RELATED"/>
    <property type="match status" value="1"/>
</dbReference>
<evidence type="ECO:0000256" key="1">
    <source>
        <dbReference type="SAM" id="MobiDB-lite"/>
    </source>
</evidence>
<feature type="compositionally biased region" description="Low complexity" evidence="1">
    <location>
        <begin position="111"/>
        <end position="122"/>
    </location>
</feature>
<dbReference type="InterPro" id="IPR021858">
    <property type="entry name" value="Fun_TF"/>
</dbReference>
<proteinExistence type="predicted"/>
<dbReference type="AlphaFoldDB" id="A0A6A6ECN8"/>